<protein>
    <submittedName>
        <fullName evidence="2">BA75_00712T0</fullName>
    </submittedName>
</protein>
<keyword evidence="3" id="KW-1185">Reference proteome</keyword>
<feature type="compositionally biased region" description="Polar residues" evidence="1">
    <location>
        <begin position="594"/>
        <end position="607"/>
    </location>
</feature>
<feature type="region of interest" description="Disordered" evidence="1">
    <location>
        <begin position="481"/>
        <end position="682"/>
    </location>
</feature>
<proteinExistence type="predicted"/>
<evidence type="ECO:0000313" key="3">
    <source>
        <dbReference type="Proteomes" id="UP000094565"/>
    </source>
</evidence>
<feature type="compositionally biased region" description="Polar residues" evidence="1">
    <location>
        <begin position="517"/>
        <end position="555"/>
    </location>
</feature>
<feature type="compositionally biased region" description="Polar residues" evidence="1">
    <location>
        <begin position="440"/>
        <end position="452"/>
    </location>
</feature>
<reference evidence="2 3" key="1">
    <citation type="submission" date="2016-02" db="EMBL/GenBank/DDBJ databases">
        <title>Comparative genomic and transcriptomic foundation for Pichia pastoris.</title>
        <authorList>
            <person name="Love K.R."/>
            <person name="Shah K.A."/>
            <person name="Whittaker C.A."/>
            <person name="Wu J."/>
            <person name="Bartlett M.C."/>
            <person name="Ma D."/>
            <person name="Leeson R.L."/>
            <person name="Priest M."/>
            <person name="Young S.K."/>
            <person name="Love J.C."/>
        </authorList>
    </citation>
    <scope>NUCLEOTIDE SEQUENCE [LARGE SCALE GENOMIC DNA]</scope>
    <source>
        <strain evidence="2 3">ATCC 28485</strain>
    </source>
</reference>
<feature type="compositionally biased region" description="Low complexity" evidence="1">
    <location>
        <begin position="556"/>
        <end position="569"/>
    </location>
</feature>
<dbReference type="EMBL" id="CP014584">
    <property type="protein sequence ID" value="ANZ74143.1"/>
    <property type="molecule type" value="Genomic_DNA"/>
</dbReference>
<sequence>MAHALRDALVTPKSKGYDITNYSESPLVLSAALLKHPLDITADLLLEQSLVSTPLLTLFGLVVHRTTGLLLYLAQNNTSFAIRNDKFSLIDIFERSPVDRSQIRYISNFNPHKDSLKEDDSLSFEHLAGELQFISKVLRKEIPREVQFLNDLRVNDGTDEDRFGSIQHFRDPIPFLPIYLGINEFFGKLISPVCYSDPNYTTILKENQDKLVFYQKLYSTFGDARIIVNVKGPDDTVASPSELYESVKDSNTMVSIPERMVQKWESRILSGLASSGSSDSSINDADSMKDGEFEVDEVIQVPRLDSETPAQTPEIQQKTPAPEPTPTQKQATETQVVVNAAGKKINGSNEKVSPASEPATQTPPEVKVDFQGSNNKAYDESPTESDSEEELDTFRFFGANPVSESNLTNENEDLNADSNADSNEGDDNERKVRVKEEPNQKPSQSGSDSLPTVNISLSQLYGASENLQQLPVTVGWEPDVIHVDSSSDSESFESIEGTSSSTNNSKVEKDPPVAPNGKTTSTFSPKAQDASSSVEQTISDPIQDTSNSTNIISHDSQTSSQSPKSQSKTKPSRLKALLGHVFPSLKTSEDQLESTEVSQISKVATSGESKKPTLDQHENVLTTETDCIESPSSKNDTSTGNVSSESKPKDNSFLDSSTQNADLPAHPSTDPIIVSSDRNSVHSLATANEHQTVSDSHINSQNQTDSLVVVERSQPFTYNDESLQRRKRAHQLLDAGWQRSSKKKL</sequence>
<accession>A0A1B2J822</accession>
<feature type="compositionally biased region" description="Low complexity" evidence="1">
    <location>
        <begin position="484"/>
        <end position="494"/>
    </location>
</feature>
<dbReference type="OrthoDB" id="3997936at2759"/>
<dbReference type="Proteomes" id="UP000094565">
    <property type="component" value="Chromosome 1"/>
</dbReference>
<feature type="compositionally biased region" description="Polar residues" evidence="1">
    <location>
        <begin position="619"/>
        <end position="645"/>
    </location>
</feature>
<evidence type="ECO:0000313" key="2">
    <source>
        <dbReference type="EMBL" id="ANZ74143.1"/>
    </source>
</evidence>
<feature type="region of interest" description="Disordered" evidence="1">
    <location>
        <begin position="301"/>
        <end position="332"/>
    </location>
</feature>
<feature type="compositionally biased region" description="Polar residues" evidence="1">
    <location>
        <begin position="496"/>
        <end position="505"/>
    </location>
</feature>
<name>A0A1B2J822_PICPA</name>
<dbReference type="AlphaFoldDB" id="A0A1B2J822"/>
<feature type="compositionally biased region" description="Polar residues" evidence="1">
    <location>
        <begin position="308"/>
        <end position="319"/>
    </location>
</feature>
<feature type="region of interest" description="Disordered" evidence="1">
    <location>
        <begin position="344"/>
        <end position="452"/>
    </location>
</feature>
<gene>
    <name evidence="2" type="ORF">ATY40_BA7500712</name>
</gene>
<feature type="compositionally biased region" description="Acidic residues" evidence="1">
    <location>
        <begin position="381"/>
        <end position="391"/>
    </location>
</feature>
<feature type="compositionally biased region" description="Basic and acidic residues" evidence="1">
    <location>
        <begin position="608"/>
        <end position="618"/>
    </location>
</feature>
<feature type="compositionally biased region" description="Basic and acidic residues" evidence="1">
    <location>
        <begin position="428"/>
        <end position="439"/>
    </location>
</feature>
<evidence type="ECO:0000256" key="1">
    <source>
        <dbReference type="SAM" id="MobiDB-lite"/>
    </source>
</evidence>
<organism evidence="2 3">
    <name type="scientific">Komagataella pastoris</name>
    <name type="common">Yeast</name>
    <name type="synonym">Pichia pastoris</name>
    <dbReference type="NCBI Taxonomy" id="4922"/>
    <lineage>
        <taxon>Eukaryota</taxon>
        <taxon>Fungi</taxon>
        <taxon>Dikarya</taxon>
        <taxon>Ascomycota</taxon>
        <taxon>Saccharomycotina</taxon>
        <taxon>Pichiomycetes</taxon>
        <taxon>Pichiales</taxon>
        <taxon>Pichiaceae</taxon>
        <taxon>Komagataella</taxon>
    </lineage>
</organism>